<evidence type="ECO:0000259" key="8">
    <source>
        <dbReference type="PROSITE" id="PS50222"/>
    </source>
</evidence>
<dbReference type="InterPro" id="IPR002048">
    <property type="entry name" value="EF_hand_dom"/>
</dbReference>
<dbReference type="Gene3D" id="1.10.238.10">
    <property type="entry name" value="EF-hand"/>
    <property type="match status" value="1"/>
</dbReference>
<name>K1RQU4_MAGGI</name>
<feature type="coiled-coil region" evidence="6">
    <location>
        <begin position="557"/>
        <end position="647"/>
    </location>
</feature>
<evidence type="ECO:0000256" key="3">
    <source>
        <dbReference type="ARBA" id="ARBA00022553"/>
    </source>
</evidence>
<feature type="coiled-coil region" evidence="6">
    <location>
        <begin position="821"/>
        <end position="992"/>
    </location>
</feature>
<evidence type="ECO:0000313" key="9">
    <source>
        <dbReference type="EMBL" id="EKC36771.1"/>
    </source>
</evidence>
<proteinExistence type="predicted"/>
<feature type="coiled-coil region" evidence="6">
    <location>
        <begin position="1185"/>
        <end position="1219"/>
    </location>
</feature>
<keyword evidence="6" id="KW-0175">Coiled coil</keyword>
<keyword evidence="3" id="KW-0597">Phosphoprotein</keyword>
<dbReference type="PANTHER" id="PTHR18905">
    <property type="entry name" value="NINEIN"/>
    <property type="match status" value="1"/>
</dbReference>
<feature type="domain" description="EF-hand" evidence="8">
    <location>
        <begin position="74"/>
        <end position="109"/>
    </location>
</feature>
<dbReference type="SMART" id="SM00054">
    <property type="entry name" value="EFh"/>
    <property type="match status" value="2"/>
</dbReference>
<evidence type="ECO:0000256" key="6">
    <source>
        <dbReference type="SAM" id="Coils"/>
    </source>
</evidence>
<evidence type="ECO:0000256" key="5">
    <source>
        <dbReference type="ARBA" id="ARBA00023212"/>
    </source>
</evidence>
<dbReference type="PANTHER" id="PTHR18905:SF13">
    <property type="entry name" value="NON-CENTROSOMAL MICROTUBULE ARRAY"/>
    <property type="match status" value="1"/>
</dbReference>
<feature type="coiled-coil region" evidence="6">
    <location>
        <begin position="685"/>
        <end position="792"/>
    </location>
</feature>
<feature type="region of interest" description="Disordered" evidence="7">
    <location>
        <begin position="16"/>
        <end position="50"/>
    </location>
</feature>
<feature type="compositionally biased region" description="Low complexity" evidence="7">
    <location>
        <begin position="144"/>
        <end position="157"/>
    </location>
</feature>
<dbReference type="Pfam" id="PF13499">
    <property type="entry name" value="EF-hand_7"/>
    <property type="match status" value="1"/>
</dbReference>
<keyword evidence="4" id="KW-0106">Calcium</keyword>
<sequence length="1380" mass="160535">MIKQKFHLAQLNLAELIDDDEEAGDQGSTPREEDREDKEEEEESDGEMEKEMFEAEGQMNLNMSELEQAQEMSGTEEYLRNIWKTLNVGLNGYITSQELGQVCDHIGMEMNKTELQQLFDRLDTDSDGRISFDDFVGGVFQHNSGGASSGQSRSRVGTPRSLTPRAHSAQKKFRASAQGAEERTTPSLISGSGSSGLFTVLDDEHTGFAMPDSIIDLWEKYNVTNGADIILALGFDLVTRINLCDLSYLLEQEMMAADEENAIFQAAFASYQQEIIHLKSSLEQQVWATEKLKQDLTEANARNALLAKEVDERHLQIEQSTEKKLSSIEKKYQEQLKVLQSELEQERGQNSTLRNRLDSEKEKIEEEEKSLRLRLMASQKDMEKMEREMIETSEKLAESEKLNSKLQKDLGRVVELQQKWEEYEASDLMTPDQQRAHLDKLTKTTSENQKLKDMNDELTAQVLELQQQVHSRNKSEHSGSQTPHFGSRIPIREGSFLSDYVKTKRGVRSSVSSENSEDEGLHIPNHPGRVRRRLPPAPADDDDTCSVSSIQSDRDYIEILKKEITDLKIHQEREKKDLELSHRSEILLLEEKFQAEKDQLQQKFKEEQDKLLKENEKNLQMDFQAKLEETERKYTAAQKEIEEEFQQEKQKIIDRLQEEYKTELQSQISQIESEHKRDKDLEMKLACSMEEIQKLVQEKNDLQDQLAFQKEEILAEYEQEQCELKNELESTLVGTESAIKQLEKEKVQLSTKIGDMSKQFELEKLKIQEDFERELQKQENEYRRDLQDFENIFAQGEICLKGKLREDFYELLEKHKTDIMKTQKEAMMKDLQKERLSMEKAFAQQKTQMDKSYEREKEELVKKYEEQVQFLRQQLHNLEDKMESEREALTKKFQDDRAGLEEELACAIREELKDEYVSQMEKLQETYNLERKQLMQQNNLLQQELDAMFNEFNKEAKTTKKVDELNRTITALQKDKILAEKAQAELQKALQMTKTAMESRIAEIDEEKASAVNAVKKEMVHASMEAGKQKEKIAKLEEENRSLLDETRKLKFQLEQFQNTVIPAHAQHVIDKLQERNTFLEEKLSTIQHKLLRVDDTVDKLAHPKVPANHHQKSLIGVREIFTMLARASPSRIFLAADQSLSYGCNNSTGLNGASLNGHDESSKILAEKMDSLTAHETNESANHLYNEKEKMQALQLEKERLEDELRKVTHMLEDATSDLARFRSQNSHHLGTRSGSPVDIENFTKLQIDLVDQQRQLRELQEFMDNKENEKSRNIRVKENEHKKLIKHLEEEKTNLTRKLKLTQKMLDEQLEKINAHYADCEKRNILVVDLYKENSDLMEALYLMEERKKDAVSRCYKLEDQCKVLRVMLKKVCHVAIT</sequence>
<keyword evidence="2" id="KW-0963">Cytoplasm</keyword>
<dbReference type="EMBL" id="JH817673">
    <property type="protein sequence ID" value="EKC36771.1"/>
    <property type="molecule type" value="Genomic_DNA"/>
</dbReference>
<reference evidence="9" key="1">
    <citation type="journal article" date="2012" name="Nature">
        <title>The oyster genome reveals stress adaptation and complexity of shell formation.</title>
        <authorList>
            <person name="Zhang G."/>
            <person name="Fang X."/>
            <person name="Guo X."/>
            <person name="Li L."/>
            <person name="Luo R."/>
            <person name="Xu F."/>
            <person name="Yang P."/>
            <person name="Zhang L."/>
            <person name="Wang X."/>
            <person name="Qi H."/>
            <person name="Xiong Z."/>
            <person name="Que H."/>
            <person name="Xie Y."/>
            <person name="Holland P.W."/>
            <person name="Paps J."/>
            <person name="Zhu Y."/>
            <person name="Wu F."/>
            <person name="Chen Y."/>
            <person name="Wang J."/>
            <person name="Peng C."/>
            <person name="Meng J."/>
            <person name="Yang L."/>
            <person name="Liu J."/>
            <person name="Wen B."/>
            <person name="Zhang N."/>
            <person name="Huang Z."/>
            <person name="Zhu Q."/>
            <person name="Feng Y."/>
            <person name="Mount A."/>
            <person name="Hedgecock D."/>
            <person name="Xu Z."/>
            <person name="Liu Y."/>
            <person name="Domazet-Loso T."/>
            <person name="Du Y."/>
            <person name="Sun X."/>
            <person name="Zhang S."/>
            <person name="Liu B."/>
            <person name="Cheng P."/>
            <person name="Jiang X."/>
            <person name="Li J."/>
            <person name="Fan D."/>
            <person name="Wang W."/>
            <person name="Fu W."/>
            <person name="Wang T."/>
            <person name="Wang B."/>
            <person name="Zhang J."/>
            <person name="Peng Z."/>
            <person name="Li Y."/>
            <person name="Li N."/>
            <person name="Wang J."/>
            <person name="Chen M."/>
            <person name="He Y."/>
            <person name="Tan F."/>
            <person name="Song X."/>
            <person name="Zheng Q."/>
            <person name="Huang R."/>
            <person name="Yang H."/>
            <person name="Du X."/>
            <person name="Chen L."/>
            <person name="Yang M."/>
            <person name="Gaffney P.M."/>
            <person name="Wang S."/>
            <person name="Luo L."/>
            <person name="She Z."/>
            <person name="Ming Y."/>
            <person name="Huang W."/>
            <person name="Zhang S."/>
            <person name="Huang B."/>
            <person name="Zhang Y."/>
            <person name="Qu T."/>
            <person name="Ni P."/>
            <person name="Miao G."/>
            <person name="Wang J."/>
            <person name="Wang Q."/>
            <person name="Steinberg C.E."/>
            <person name="Wang H."/>
            <person name="Li N."/>
            <person name="Qian L."/>
            <person name="Zhang G."/>
            <person name="Li Y."/>
            <person name="Yang H."/>
            <person name="Liu X."/>
            <person name="Wang J."/>
            <person name="Yin Y."/>
            <person name="Wang J."/>
        </authorList>
    </citation>
    <scope>NUCLEOTIDE SEQUENCE [LARGE SCALE GENOMIC DNA]</scope>
    <source>
        <strain evidence="9">05x7-T-G4-1.051#20</strain>
    </source>
</reference>
<feature type="domain" description="EF-hand" evidence="8">
    <location>
        <begin position="110"/>
        <end position="145"/>
    </location>
</feature>
<dbReference type="GO" id="GO:0034454">
    <property type="term" value="P:microtubule anchoring at centrosome"/>
    <property type="evidence" value="ECO:0007669"/>
    <property type="project" value="TreeGrafter"/>
</dbReference>
<accession>K1RQU4</accession>
<gene>
    <name evidence="9" type="ORF">CGI_10019429</name>
</gene>
<dbReference type="InterPro" id="IPR011992">
    <property type="entry name" value="EF-hand-dom_pair"/>
</dbReference>
<feature type="coiled-coil region" evidence="6">
    <location>
        <begin position="1019"/>
        <end position="1090"/>
    </location>
</feature>
<protein>
    <submittedName>
        <fullName evidence="9">Ninein-like protein</fullName>
    </submittedName>
</protein>
<dbReference type="GO" id="GO:0005509">
    <property type="term" value="F:calcium ion binding"/>
    <property type="evidence" value="ECO:0007669"/>
    <property type="project" value="InterPro"/>
</dbReference>
<dbReference type="PROSITE" id="PS50222">
    <property type="entry name" value="EF_HAND_2"/>
    <property type="match status" value="2"/>
</dbReference>
<dbReference type="SUPFAM" id="SSF47473">
    <property type="entry name" value="EF-hand"/>
    <property type="match status" value="1"/>
</dbReference>
<evidence type="ECO:0000256" key="4">
    <source>
        <dbReference type="ARBA" id="ARBA00022837"/>
    </source>
</evidence>
<dbReference type="GO" id="GO:0005813">
    <property type="term" value="C:centrosome"/>
    <property type="evidence" value="ECO:0007669"/>
    <property type="project" value="UniProtKB-SubCell"/>
</dbReference>
<feature type="coiled-coil region" evidence="6">
    <location>
        <begin position="1251"/>
        <end position="1314"/>
    </location>
</feature>
<feature type="compositionally biased region" description="Basic and acidic residues" evidence="7">
    <location>
        <begin position="355"/>
        <end position="368"/>
    </location>
</feature>
<dbReference type="PROSITE" id="PS00018">
    <property type="entry name" value="EF_HAND_1"/>
    <property type="match status" value="1"/>
</dbReference>
<feature type="region of interest" description="Disordered" evidence="7">
    <location>
        <begin position="143"/>
        <end position="188"/>
    </location>
</feature>
<feature type="region of interest" description="Disordered" evidence="7">
    <location>
        <begin position="467"/>
        <end position="489"/>
    </location>
</feature>
<feature type="region of interest" description="Disordered" evidence="7">
    <location>
        <begin position="343"/>
        <end position="368"/>
    </location>
</feature>
<evidence type="ECO:0000256" key="1">
    <source>
        <dbReference type="ARBA" id="ARBA00004300"/>
    </source>
</evidence>
<evidence type="ECO:0000256" key="2">
    <source>
        <dbReference type="ARBA" id="ARBA00022490"/>
    </source>
</evidence>
<comment type="subcellular location">
    <subcellularLocation>
        <location evidence="1">Cytoplasm</location>
        <location evidence="1">Cytoskeleton</location>
        <location evidence="1">Microtubule organizing center</location>
        <location evidence="1">Centrosome</location>
    </subcellularLocation>
</comment>
<keyword evidence="5" id="KW-0206">Cytoskeleton</keyword>
<dbReference type="InParanoid" id="K1RQU4"/>
<evidence type="ECO:0000256" key="7">
    <source>
        <dbReference type="SAM" id="MobiDB-lite"/>
    </source>
</evidence>
<dbReference type="InterPro" id="IPR018247">
    <property type="entry name" value="EF_Hand_1_Ca_BS"/>
</dbReference>
<feature type="region of interest" description="Disordered" evidence="7">
    <location>
        <begin position="507"/>
        <end position="547"/>
    </location>
</feature>
<dbReference type="HOGENOM" id="CLU_001462_0_0_1"/>
<feature type="compositionally biased region" description="Acidic residues" evidence="7">
    <location>
        <begin position="34"/>
        <end position="46"/>
    </location>
</feature>
<organism evidence="9">
    <name type="scientific">Magallana gigas</name>
    <name type="common">Pacific oyster</name>
    <name type="synonym">Crassostrea gigas</name>
    <dbReference type="NCBI Taxonomy" id="29159"/>
    <lineage>
        <taxon>Eukaryota</taxon>
        <taxon>Metazoa</taxon>
        <taxon>Spiralia</taxon>
        <taxon>Lophotrochozoa</taxon>
        <taxon>Mollusca</taxon>
        <taxon>Bivalvia</taxon>
        <taxon>Autobranchia</taxon>
        <taxon>Pteriomorphia</taxon>
        <taxon>Ostreida</taxon>
        <taxon>Ostreoidea</taxon>
        <taxon>Ostreidae</taxon>
        <taxon>Magallana</taxon>
    </lineage>
</organism>
<dbReference type="CDD" id="cd00051">
    <property type="entry name" value="EFh"/>
    <property type="match status" value="1"/>
</dbReference>